<dbReference type="PANTHER" id="PTHR44846:SF1">
    <property type="entry name" value="MANNOSYL-D-GLYCERATE TRANSPORT_METABOLISM SYSTEM REPRESSOR MNGR-RELATED"/>
    <property type="match status" value="1"/>
</dbReference>
<evidence type="ECO:0000313" key="6">
    <source>
        <dbReference type="EMBL" id="OJG10917.1"/>
    </source>
</evidence>
<accession>A0A1L8QTU6</accession>
<evidence type="ECO:0000313" key="5">
    <source>
        <dbReference type="EMBL" id="MCC9273375.1"/>
    </source>
</evidence>
<dbReference type="SUPFAM" id="SSF64288">
    <property type="entry name" value="Chorismate lyase-like"/>
    <property type="match status" value="1"/>
</dbReference>
<keyword evidence="7" id="KW-1185">Reference proteome</keyword>
<name>A0A1L8QTU6_9ENTE</name>
<keyword evidence="3" id="KW-0804">Transcription</keyword>
<dbReference type="SMART" id="SM00866">
    <property type="entry name" value="UTRA"/>
    <property type="match status" value="1"/>
</dbReference>
<keyword evidence="2" id="KW-0238">DNA-binding</keyword>
<gene>
    <name evidence="5" type="ORF">K8V42_03685</name>
    <name evidence="6" type="ORF">RU93_GL001790</name>
</gene>
<dbReference type="InterPro" id="IPR036390">
    <property type="entry name" value="WH_DNA-bd_sf"/>
</dbReference>
<dbReference type="InterPro" id="IPR000524">
    <property type="entry name" value="Tscrpt_reg_HTH_GntR"/>
</dbReference>
<dbReference type="InterPro" id="IPR036388">
    <property type="entry name" value="WH-like_DNA-bd_sf"/>
</dbReference>
<dbReference type="CDD" id="cd07377">
    <property type="entry name" value="WHTH_GntR"/>
    <property type="match status" value="1"/>
</dbReference>
<reference evidence="6 7" key="1">
    <citation type="submission" date="2014-12" db="EMBL/GenBank/DDBJ databases">
        <title>Draft genome sequences of 29 type strains of Enterococci.</title>
        <authorList>
            <person name="Zhong Z."/>
            <person name="Sun Z."/>
            <person name="Liu W."/>
            <person name="Zhang W."/>
            <person name="Zhang H."/>
        </authorList>
    </citation>
    <scope>NUCLEOTIDE SEQUENCE [LARGE SCALE GENOMIC DNA]</scope>
    <source>
        <strain evidence="6 7">DSM 17690</strain>
    </source>
</reference>
<dbReference type="OrthoDB" id="9815017at2"/>
<protein>
    <submittedName>
        <fullName evidence="5">GntR family transcriptional regulator</fullName>
    </submittedName>
    <submittedName>
        <fullName evidence="6">UbiC transcription regulator-associated domain protein</fullName>
    </submittedName>
</protein>
<dbReference type="PANTHER" id="PTHR44846">
    <property type="entry name" value="MANNOSYL-D-GLYCERATE TRANSPORT/METABOLISM SYSTEM REPRESSOR MNGR-RELATED"/>
    <property type="match status" value="1"/>
</dbReference>
<dbReference type="Pfam" id="PF07702">
    <property type="entry name" value="UTRA"/>
    <property type="match status" value="1"/>
</dbReference>
<dbReference type="InterPro" id="IPR011663">
    <property type="entry name" value="UTRA"/>
</dbReference>
<dbReference type="EMBL" id="JAJJVO010000056">
    <property type="protein sequence ID" value="MCC9273375.1"/>
    <property type="molecule type" value="Genomic_DNA"/>
</dbReference>
<evidence type="ECO:0000259" key="4">
    <source>
        <dbReference type="PROSITE" id="PS50949"/>
    </source>
</evidence>
<evidence type="ECO:0000256" key="2">
    <source>
        <dbReference type="ARBA" id="ARBA00023125"/>
    </source>
</evidence>
<comment type="caution">
    <text evidence="6">The sequence shown here is derived from an EMBL/GenBank/DDBJ whole genome shotgun (WGS) entry which is preliminary data.</text>
</comment>
<reference evidence="5" key="3">
    <citation type="submission" date="2021-11" db="EMBL/GenBank/DDBJ databases">
        <authorList>
            <person name="Gilroy R."/>
        </authorList>
    </citation>
    <scope>NUCLEOTIDE SEQUENCE</scope>
    <source>
        <strain evidence="5">150</strain>
    </source>
</reference>
<dbReference type="GO" id="GO:0003677">
    <property type="term" value="F:DNA binding"/>
    <property type="evidence" value="ECO:0007669"/>
    <property type="project" value="UniProtKB-KW"/>
</dbReference>
<sequence length="245" mass="28411">MEKGMIKQPLYNQLVDLLKEKIEMEMEANDMLPSERELTNRYGLSRTTVRLALQELEKQGYIYRQHGKGTFVSDLSKQVTNLSGSYSFTEQMRSLGKTPETKILEFEVVEANKYLAGRLGVSLGEKLLKLKRLRLADGQPMMLERSYLPAKKFLTLTRELLEQKPLYDLFSQEFNQTIRVANEEFFATIAKSKDARQLQIIEGSPVLSLRRTTYNTENEIIEFTLSVARADQFRYRIAHVRTPEN</sequence>
<dbReference type="SUPFAM" id="SSF46785">
    <property type="entry name" value="Winged helix' DNA-binding domain"/>
    <property type="match status" value="1"/>
</dbReference>
<organism evidence="6 7">
    <name type="scientific">Enterococcus aquimarinus</name>
    <dbReference type="NCBI Taxonomy" id="328396"/>
    <lineage>
        <taxon>Bacteria</taxon>
        <taxon>Bacillati</taxon>
        <taxon>Bacillota</taxon>
        <taxon>Bacilli</taxon>
        <taxon>Lactobacillales</taxon>
        <taxon>Enterococcaceae</taxon>
        <taxon>Enterococcus</taxon>
    </lineage>
</organism>
<evidence type="ECO:0000313" key="7">
    <source>
        <dbReference type="Proteomes" id="UP000182149"/>
    </source>
</evidence>
<dbReference type="GO" id="GO:0003700">
    <property type="term" value="F:DNA-binding transcription factor activity"/>
    <property type="evidence" value="ECO:0007669"/>
    <property type="project" value="InterPro"/>
</dbReference>
<dbReference type="Pfam" id="PF00392">
    <property type="entry name" value="GntR"/>
    <property type="match status" value="1"/>
</dbReference>
<dbReference type="InterPro" id="IPR028978">
    <property type="entry name" value="Chorismate_lyase_/UTRA_dom_sf"/>
</dbReference>
<dbReference type="SMART" id="SM00345">
    <property type="entry name" value="HTH_GNTR"/>
    <property type="match status" value="1"/>
</dbReference>
<dbReference type="PRINTS" id="PR00035">
    <property type="entry name" value="HTHGNTR"/>
</dbReference>
<dbReference type="GO" id="GO:0045892">
    <property type="term" value="P:negative regulation of DNA-templated transcription"/>
    <property type="evidence" value="ECO:0007669"/>
    <property type="project" value="TreeGrafter"/>
</dbReference>
<evidence type="ECO:0000256" key="1">
    <source>
        <dbReference type="ARBA" id="ARBA00023015"/>
    </source>
</evidence>
<reference evidence="5" key="2">
    <citation type="journal article" date="2021" name="PeerJ">
        <title>Extensive microbial diversity within the chicken gut microbiome revealed by metagenomics and culture.</title>
        <authorList>
            <person name="Gilroy R."/>
            <person name="Ravi A."/>
            <person name="Getino M."/>
            <person name="Pursley I."/>
            <person name="Horton D.L."/>
            <person name="Alikhan N.F."/>
            <person name="Baker D."/>
            <person name="Gharbi K."/>
            <person name="Hall N."/>
            <person name="Watson M."/>
            <person name="Adriaenssens E.M."/>
            <person name="Foster-Nyarko E."/>
            <person name="Jarju S."/>
            <person name="Secka A."/>
            <person name="Antonio M."/>
            <person name="Oren A."/>
            <person name="Chaudhuri R.R."/>
            <person name="La Ragione R."/>
            <person name="Hildebrand F."/>
            <person name="Pallen M.J."/>
        </authorList>
    </citation>
    <scope>NUCLEOTIDE SEQUENCE</scope>
    <source>
        <strain evidence="5">150</strain>
    </source>
</reference>
<dbReference type="Proteomes" id="UP000813384">
    <property type="component" value="Unassembled WGS sequence"/>
</dbReference>
<proteinExistence type="predicted"/>
<keyword evidence="1" id="KW-0805">Transcription regulation</keyword>
<dbReference type="PROSITE" id="PS50949">
    <property type="entry name" value="HTH_GNTR"/>
    <property type="match status" value="1"/>
</dbReference>
<dbReference type="Gene3D" id="1.10.10.10">
    <property type="entry name" value="Winged helix-like DNA-binding domain superfamily/Winged helix DNA-binding domain"/>
    <property type="match status" value="1"/>
</dbReference>
<feature type="domain" description="HTH gntR-type" evidence="4">
    <location>
        <begin position="8"/>
        <end position="75"/>
    </location>
</feature>
<dbReference type="Proteomes" id="UP000182149">
    <property type="component" value="Unassembled WGS sequence"/>
</dbReference>
<dbReference type="RefSeq" id="WP_071874504.1">
    <property type="nucleotide sequence ID" value="NZ_JBHSHF010000019.1"/>
</dbReference>
<dbReference type="InterPro" id="IPR050679">
    <property type="entry name" value="Bact_HTH_transcr_reg"/>
</dbReference>
<dbReference type="STRING" id="328396.RU93_GL001790"/>
<dbReference type="Gene3D" id="3.40.1410.10">
    <property type="entry name" value="Chorismate lyase-like"/>
    <property type="match status" value="1"/>
</dbReference>
<dbReference type="AlphaFoldDB" id="A0A1L8QTU6"/>
<dbReference type="EMBL" id="JXKD01000005">
    <property type="protein sequence ID" value="OJG10917.1"/>
    <property type="molecule type" value="Genomic_DNA"/>
</dbReference>
<evidence type="ECO:0000256" key="3">
    <source>
        <dbReference type="ARBA" id="ARBA00023163"/>
    </source>
</evidence>